<reference evidence="1 2" key="1">
    <citation type="journal article" date="2013" name="Genome Announc.">
        <title>Complete Genome Sequence of Glaciecola psychrophila Strain 170T.</title>
        <authorList>
            <person name="Yin J."/>
            <person name="Chen J."/>
            <person name="Liu G."/>
            <person name="Yu Y."/>
            <person name="Song L."/>
            <person name="Wang X."/>
            <person name="Qu X."/>
        </authorList>
    </citation>
    <scope>NUCLEOTIDE SEQUENCE [LARGE SCALE GENOMIC DNA]</scope>
    <source>
        <strain evidence="1 2">170</strain>
    </source>
</reference>
<organism evidence="1 2">
    <name type="scientific">Paraglaciecola psychrophila 170</name>
    <dbReference type="NCBI Taxonomy" id="1129794"/>
    <lineage>
        <taxon>Bacteria</taxon>
        <taxon>Pseudomonadati</taxon>
        <taxon>Pseudomonadota</taxon>
        <taxon>Gammaproteobacteria</taxon>
        <taxon>Alteromonadales</taxon>
        <taxon>Alteromonadaceae</taxon>
        <taxon>Paraglaciecola</taxon>
    </lineage>
</organism>
<dbReference type="STRING" id="1129794.C427_4918"/>
<dbReference type="HOGENOM" id="CLU_3293787_0_0_6"/>
<dbReference type="AlphaFoldDB" id="K6ZWG4"/>
<name>K6ZWG4_9ALTE</name>
<dbReference type="KEGG" id="gps:C427_4918"/>
<accession>K6ZWG4</accession>
<keyword evidence="2" id="KW-1185">Reference proteome</keyword>
<dbReference type="PATRIC" id="fig|1129794.4.peg.4903"/>
<sequence length="40" mass="4426">MRTGHTHRQFAKNGLVKLDTSIAPFALSKVKQVVDVSHHA</sequence>
<proteinExistence type="predicted"/>
<evidence type="ECO:0000313" key="1">
    <source>
        <dbReference type="EMBL" id="AGH47017.1"/>
    </source>
</evidence>
<dbReference type="EMBL" id="CP003837">
    <property type="protein sequence ID" value="AGH47017.1"/>
    <property type="molecule type" value="Genomic_DNA"/>
</dbReference>
<dbReference type="Proteomes" id="UP000011864">
    <property type="component" value="Chromosome"/>
</dbReference>
<gene>
    <name evidence="1" type="ORF">C427_4918</name>
</gene>
<evidence type="ECO:0000313" key="2">
    <source>
        <dbReference type="Proteomes" id="UP000011864"/>
    </source>
</evidence>
<protein>
    <submittedName>
        <fullName evidence="1">Uncharacterized protein</fullName>
    </submittedName>
</protein>